<organism evidence="9 10">
    <name type="scientific">Macrosiphum euphorbiae</name>
    <name type="common">potato aphid</name>
    <dbReference type="NCBI Taxonomy" id="13131"/>
    <lineage>
        <taxon>Eukaryota</taxon>
        <taxon>Metazoa</taxon>
        <taxon>Ecdysozoa</taxon>
        <taxon>Arthropoda</taxon>
        <taxon>Hexapoda</taxon>
        <taxon>Insecta</taxon>
        <taxon>Pterygota</taxon>
        <taxon>Neoptera</taxon>
        <taxon>Paraneoptera</taxon>
        <taxon>Hemiptera</taxon>
        <taxon>Sternorrhyncha</taxon>
        <taxon>Aphidomorpha</taxon>
        <taxon>Aphidoidea</taxon>
        <taxon>Aphididae</taxon>
        <taxon>Macrosiphini</taxon>
        <taxon>Macrosiphum</taxon>
    </lineage>
</organism>
<evidence type="ECO:0000256" key="4">
    <source>
        <dbReference type="ARBA" id="ARBA00022722"/>
    </source>
</evidence>
<dbReference type="GO" id="GO:0005634">
    <property type="term" value="C:nucleus"/>
    <property type="evidence" value="ECO:0007669"/>
    <property type="project" value="UniProtKB-SubCell"/>
</dbReference>
<evidence type="ECO:0000313" key="9">
    <source>
        <dbReference type="EMBL" id="CAI6376595.1"/>
    </source>
</evidence>
<keyword evidence="7" id="KW-0539">Nucleus</keyword>
<name>A0AAV0Y6T1_9HEMI</name>
<dbReference type="GO" id="GO:0016787">
    <property type="term" value="F:hydrolase activity"/>
    <property type="evidence" value="ECO:0007669"/>
    <property type="project" value="UniProtKB-KW"/>
</dbReference>
<evidence type="ECO:0000313" key="10">
    <source>
        <dbReference type="Proteomes" id="UP001160148"/>
    </source>
</evidence>
<dbReference type="Proteomes" id="UP001160148">
    <property type="component" value="Unassembled WGS sequence"/>
</dbReference>
<evidence type="ECO:0000256" key="5">
    <source>
        <dbReference type="ARBA" id="ARBA00022723"/>
    </source>
</evidence>
<comment type="caution">
    <text evidence="9">The sequence shown here is derived from an EMBL/GenBank/DDBJ whole genome shotgun (WGS) entry which is preliminary data.</text>
</comment>
<dbReference type="GO" id="GO:0004518">
    <property type="term" value="F:nuclease activity"/>
    <property type="evidence" value="ECO:0007669"/>
    <property type="project" value="UniProtKB-KW"/>
</dbReference>
<dbReference type="InterPro" id="IPR045249">
    <property type="entry name" value="HARBI1-like"/>
</dbReference>
<protein>
    <recommendedName>
        <fullName evidence="8">DDE Tnp4 domain-containing protein</fullName>
    </recommendedName>
</protein>
<evidence type="ECO:0000259" key="8">
    <source>
        <dbReference type="Pfam" id="PF13359"/>
    </source>
</evidence>
<dbReference type="Pfam" id="PF13359">
    <property type="entry name" value="DDE_Tnp_4"/>
    <property type="match status" value="1"/>
</dbReference>
<keyword evidence="10" id="KW-1185">Reference proteome</keyword>
<dbReference type="PANTHER" id="PTHR22930">
    <property type="match status" value="1"/>
</dbReference>
<dbReference type="AlphaFoldDB" id="A0AAV0Y6T1"/>
<feature type="domain" description="DDE Tnp4" evidence="8">
    <location>
        <begin position="69"/>
        <end position="235"/>
    </location>
</feature>
<proteinExistence type="inferred from homology"/>
<reference evidence="9 10" key="1">
    <citation type="submission" date="2023-01" db="EMBL/GenBank/DDBJ databases">
        <authorList>
            <person name="Whitehead M."/>
        </authorList>
    </citation>
    <scope>NUCLEOTIDE SEQUENCE [LARGE SCALE GENOMIC DNA]</scope>
</reference>
<comment type="subcellular location">
    <subcellularLocation>
        <location evidence="2">Nucleus</location>
    </subcellularLocation>
</comment>
<keyword evidence="5" id="KW-0479">Metal-binding</keyword>
<dbReference type="EMBL" id="CARXXK010001517">
    <property type="protein sequence ID" value="CAI6376595.1"/>
    <property type="molecule type" value="Genomic_DNA"/>
</dbReference>
<dbReference type="PANTHER" id="PTHR22930:SF269">
    <property type="entry name" value="NUCLEASE HARBI1-LIKE PROTEIN"/>
    <property type="match status" value="1"/>
</dbReference>
<dbReference type="InterPro" id="IPR027806">
    <property type="entry name" value="HARBI1_dom"/>
</dbReference>
<evidence type="ECO:0000256" key="6">
    <source>
        <dbReference type="ARBA" id="ARBA00022801"/>
    </source>
</evidence>
<evidence type="ECO:0000256" key="7">
    <source>
        <dbReference type="ARBA" id="ARBA00023242"/>
    </source>
</evidence>
<gene>
    <name evidence="9" type="ORF">MEUPH1_LOCUS29945</name>
</gene>
<accession>A0AAV0Y6T1</accession>
<comment type="cofactor">
    <cofactor evidence="1">
        <name>a divalent metal cation</name>
        <dbReference type="ChEBI" id="CHEBI:60240"/>
    </cofactor>
</comment>
<dbReference type="GO" id="GO:0046872">
    <property type="term" value="F:metal ion binding"/>
    <property type="evidence" value="ECO:0007669"/>
    <property type="project" value="UniProtKB-KW"/>
</dbReference>
<keyword evidence="4" id="KW-0540">Nuclease</keyword>
<keyword evidence="6" id="KW-0378">Hydrolase</keyword>
<sequence length="308" mass="35551">MATGESFRSLAFAFRISQSYLTRIIRMVLQSLSIHLTPILLKMPTKDDLIQISEEFWKRWNFPNCVGAIDGKHIRIFAPGKSGSLFFNYKDFFSIVLLAIVDANCKFIFVDIGSYGKEGDSGIFHKSKISDLINKGGYFPPPSKIPNSDISLPYVHVGDEAFRLESNMMRPYTRVESRKDYEKTVFNYRLSRARRTTENSFGLLSQIFRVFYTPISLKTETVDYLVLTACLCLHNLLRDRYLENSGKHYYDYDSNEPQPTNNMIPLARVGGYGNFEGFFVRDELTKFFNSPEGAVQWQNYQVKRTDIT</sequence>
<comment type="similarity">
    <text evidence="3">Belongs to the HARBI1 family.</text>
</comment>
<evidence type="ECO:0000256" key="3">
    <source>
        <dbReference type="ARBA" id="ARBA00006958"/>
    </source>
</evidence>
<evidence type="ECO:0000256" key="1">
    <source>
        <dbReference type="ARBA" id="ARBA00001968"/>
    </source>
</evidence>
<evidence type="ECO:0000256" key="2">
    <source>
        <dbReference type="ARBA" id="ARBA00004123"/>
    </source>
</evidence>